<dbReference type="AlphaFoldDB" id="A0A662YNB2"/>
<feature type="compositionally biased region" description="Low complexity" evidence="3">
    <location>
        <begin position="502"/>
        <end position="521"/>
    </location>
</feature>
<feature type="compositionally biased region" description="Acidic residues" evidence="3">
    <location>
        <begin position="545"/>
        <end position="560"/>
    </location>
</feature>
<comment type="caution">
    <text evidence="5">The sequence shown here is derived from an EMBL/GenBank/DDBJ whole genome shotgun (WGS) entry which is preliminary data.</text>
</comment>
<reference evidence="5 6" key="1">
    <citation type="submission" date="2019-01" db="EMBL/GenBank/DDBJ databases">
        <title>Draft Genome and Complete Hox-Cluster Characterization of the Sterlet Sturgeon (Acipenser ruthenus).</title>
        <authorList>
            <person name="Wei Q."/>
        </authorList>
    </citation>
    <scope>NUCLEOTIDE SEQUENCE [LARGE SCALE GENOMIC DNA]</scope>
    <source>
        <strain evidence="5">WHYD16114868_AA</strain>
        <tissue evidence="5">Blood</tissue>
    </source>
</reference>
<gene>
    <name evidence="5" type="ORF">EOD39_14916</name>
</gene>
<feature type="compositionally biased region" description="Polar residues" evidence="3">
    <location>
        <begin position="408"/>
        <end position="423"/>
    </location>
</feature>
<dbReference type="EMBL" id="SCEB01001282">
    <property type="protein sequence ID" value="RXM97048.1"/>
    <property type="molecule type" value="Genomic_DNA"/>
</dbReference>
<evidence type="ECO:0000256" key="1">
    <source>
        <dbReference type="ARBA" id="ARBA00023242"/>
    </source>
</evidence>
<dbReference type="Gene3D" id="2.60.40.1970">
    <property type="entry name" value="YEATS domain"/>
    <property type="match status" value="1"/>
</dbReference>
<feature type="compositionally biased region" description="Acidic residues" evidence="3">
    <location>
        <begin position="485"/>
        <end position="496"/>
    </location>
</feature>
<dbReference type="Pfam" id="PF17793">
    <property type="entry name" value="AHD"/>
    <property type="match status" value="1"/>
</dbReference>
<evidence type="ECO:0000256" key="3">
    <source>
        <dbReference type="SAM" id="MobiDB-lite"/>
    </source>
</evidence>
<feature type="compositionally biased region" description="Basic and acidic residues" evidence="3">
    <location>
        <begin position="449"/>
        <end position="477"/>
    </location>
</feature>
<dbReference type="PROSITE" id="PS51037">
    <property type="entry name" value="YEATS"/>
    <property type="match status" value="1"/>
</dbReference>
<feature type="compositionally biased region" description="Low complexity" evidence="3">
    <location>
        <begin position="307"/>
        <end position="324"/>
    </location>
</feature>
<dbReference type="InterPro" id="IPR055129">
    <property type="entry name" value="YEATS_dom"/>
</dbReference>
<dbReference type="InterPro" id="IPR040930">
    <property type="entry name" value="AF-9_AHD"/>
</dbReference>
<evidence type="ECO:0000259" key="4">
    <source>
        <dbReference type="PROSITE" id="PS51037"/>
    </source>
</evidence>
<dbReference type="PANTHER" id="PTHR47827:SF5">
    <property type="entry name" value="PROTEIN AF-9"/>
    <property type="match status" value="1"/>
</dbReference>
<proteinExistence type="predicted"/>
<dbReference type="Pfam" id="PF03366">
    <property type="entry name" value="YEATS"/>
    <property type="match status" value="1"/>
</dbReference>
<evidence type="ECO:0000256" key="2">
    <source>
        <dbReference type="PROSITE-ProRule" id="PRU00376"/>
    </source>
</evidence>
<evidence type="ECO:0000313" key="6">
    <source>
        <dbReference type="Proteomes" id="UP000289886"/>
    </source>
</evidence>
<feature type="domain" description="YEATS" evidence="4">
    <location>
        <begin position="101"/>
        <end position="244"/>
    </location>
</feature>
<feature type="compositionally biased region" description="Low complexity" evidence="3">
    <location>
        <begin position="437"/>
        <end position="448"/>
    </location>
</feature>
<protein>
    <submittedName>
        <fullName evidence="5">Protein AF-9</fullName>
    </submittedName>
</protein>
<sequence length="745" mass="84375">MEYRTHSNGVPNAFQWSTERIPMEYRTHSNGVPNAFQWSTERIPMEYRTHSNGVPNAFQWSTERIPMEYRTHSNGVPNAFQWSTERIPMEYRTHSNGVPNAFQWSTERIPMEYRTHSNGVPNAFQWSTERIPMEYRTHSNGVPNAFQWSTERIPMEYRTHSNGVPNAFQWICKDPPYKVEESGYAGFILPIEVYFKNKEEPKKVRFDYDLFLHVEGHPPVNHLRCEKLTFNNPTEEFRKKLLKAGGQRDPHKRFAEDPKVMVMQEGSTSLFGQSLQLPVLPSNAVSFSDTKKMKSSHGSKDLAKCSTLTTTTTNSSSSSSSGSSKLHKSTKEHKDKPSKEHKSAFKEPSRELGKLTKDSKKPKENRPLKDDKPIPKMAFKEPKPMSKEFKSDTSSVHVGRAGGLQHNIKATNKRQPSGDSNELVTKKRKKSSLETALKPLSSSSPPHLSSDKKQTKDKPQIRPAKLKIDSETPERKKPTLPPFEDFVDPNESDIEDNMSTKSESGQPSPASSSASSSSGSSFTPSQNTQVLGPLRSIMQDLHSDDNEENSEEEDDNDNDSDVERPVHVHMTHRNRRVSLSDGSSSDISAASSPPAHREPPPLLKTSKNQIIEVKSPIKQTKPEKTKNGDCDTIIEVKSPIKQTKPEKTKNGDCDTDISGYQRIGNSICTAVDRTRQKQAYLDELVELHRRLMTLRERHILQQIVNLIEETGHFHITNTTFDFDLCSLDKTTVRKLQSYLETSGTS</sequence>
<evidence type="ECO:0000313" key="5">
    <source>
        <dbReference type="EMBL" id="RXM97048.1"/>
    </source>
</evidence>
<feature type="compositionally biased region" description="Basic and acidic residues" evidence="3">
    <location>
        <begin position="620"/>
        <end position="629"/>
    </location>
</feature>
<dbReference type="PANTHER" id="PTHR47827">
    <property type="entry name" value="AHD DOMAIN-CONTAINING PROTEIN"/>
    <property type="match status" value="1"/>
</dbReference>
<dbReference type="GO" id="GO:0003682">
    <property type="term" value="F:chromatin binding"/>
    <property type="evidence" value="ECO:0007669"/>
    <property type="project" value="TreeGrafter"/>
</dbReference>
<feature type="compositionally biased region" description="Low complexity" evidence="3">
    <location>
        <begin position="579"/>
        <end position="592"/>
    </location>
</feature>
<feature type="region of interest" description="Disordered" evidence="3">
    <location>
        <begin position="307"/>
        <end position="629"/>
    </location>
</feature>
<comment type="subcellular location">
    <subcellularLocation>
        <location evidence="2">Nucleus</location>
    </subcellularLocation>
</comment>
<dbReference type="InterPro" id="IPR052790">
    <property type="entry name" value="YEATS_domain"/>
</dbReference>
<feature type="compositionally biased region" description="Basic and acidic residues" evidence="3">
    <location>
        <begin position="332"/>
        <end position="391"/>
    </location>
</feature>
<dbReference type="Gene3D" id="1.20.1270.290">
    <property type="match status" value="1"/>
</dbReference>
<keyword evidence="1 2" id="KW-0539">Nucleus</keyword>
<feature type="compositionally biased region" description="Basic residues" evidence="3">
    <location>
        <begin position="567"/>
        <end position="576"/>
    </location>
</feature>
<dbReference type="GO" id="GO:0045893">
    <property type="term" value="P:positive regulation of DNA-templated transcription"/>
    <property type="evidence" value="ECO:0007669"/>
    <property type="project" value="TreeGrafter"/>
</dbReference>
<accession>A0A662YNB2</accession>
<keyword evidence="6" id="KW-1185">Reference proteome</keyword>
<dbReference type="GO" id="GO:0008023">
    <property type="term" value="C:transcription elongation factor complex"/>
    <property type="evidence" value="ECO:0007669"/>
    <property type="project" value="TreeGrafter"/>
</dbReference>
<name>A0A662YNB2_ACIRT</name>
<organism evidence="5 6">
    <name type="scientific">Acipenser ruthenus</name>
    <name type="common">Sterlet sturgeon</name>
    <dbReference type="NCBI Taxonomy" id="7906"/>
    <lineage>
        <taxon>Eukaryota</taxon>
        <taxon>Metazoa</taxon>
        <taxon>Chordata</taxon>
        <taxon>Craniata</taxon>
        <taxon>Vertebrata</taxon>
        <taxon>Euteleostomi</taxon>
        <taxon>Actinopterygii</taxon>
        <taxon>Chondrostei</taxon>
        <taxon>Acipenseriformes</taxon>
        <taxon>Acipenseridae</taxon>
        <taxon>Acipenser</taxon>
    </lineage>
</organism>
<dbReference type="Proteomes" id="UP000289886">
    <property type="component" value="Unassembled WGS sequence"/>
</dbReference>
<dbReference type="InterPro" id="IPR038704">
    <property type="entry name" value="YEAST_sf"/>
</dbReference>